<name>A0AAV5SZT0_9BILA</name>
<gene>
    <name evidence="1" type="ORF">PENTCL1PPCAC_7969</name>
</gene>
<comment type="caution">
    <text evidence="1">The sequence shown here is derived from an EMBL/GenBank/DDBJ whole genome shotgun (WGS) entry which is preliminary data.</text>
</comment>
<reference evidence="1" key="1">
    <citation type="submission" date="2023-10" db="EMBL/GenBank/DDBJ databases">
        <title>Genome assembly of Pristionchus species.</title>
        <authorList>
            <person name="Yoshida K."/>
            <person name="Sommer R.J."/>
        </authorList>
    </citation>
    <scope>NUCLEOTIDE SEQUENCE</scope>
    <source>
        <strain evidence="1">RS0144</strain>
    </source>
</reference>
<accession>A0AAV5SZT0</accession>
<dbReference type="Proteomes" id="UP001432027">
    <property type="component" value="Unassembled WGS sequence"/>
</dbReference>
<proteinExistence type="predicted"/>
<dbReference type="EMBL" id="BTSX01000002">
    <property type="protein sequence ID" value="GMS85794.1"/>
    <property type="molecule type" value="Genomic_DNA"/>
</dbReference>
<organism evidence="1 2">
    <name type="scientific">Pristionchus entomophagus</name>
    <dbReference type="NCBI Taxonomy" id="358040"/>
    <lineage>
        <taxon>Eukaryota</taxon>
        <taxon>Metazoa</taxon>
        <taxon>Ecdysozoa</taxon>
        <taxon>Nematoda</taxon>
        <taxon>Chromadorea</taxon>
        <taxon>Rhabditida</taxon>
        <taxon>Rhabditina</taxon>
        <taxon>Diplogasteromorpha</taxon>
        <taxon>Diplogasteroidea</taxon>
        <taxon>Neodiplogasteridae</taxon>
        <taxon>Pristionchus</taxon>
    </lineage>
</organism>
<protein>
    <submittedName>
        <fullName evidence="1">Uncharacterized protein</fullName>
    </submittedName>
</protein>
<evidence type="ECO:0000313" key="1">
    <source>
        <dbReference type="EMBL" id="GMS85794.1"/>
    </source>
</evidence>
<sequence>FFQVINVAEMRLLRVLFMLVAALLAVASARSIELSKRRMYVRVPFMHNINPNQLSWIIANREKVKKFAQPEIEES</sequence>
<dbReference type="AlphaFoldDB" id="A0AAV5SZT0"/>
<keyword evidence="2" id="KW-1185">Reference proteome</keyword>
<feature type="non-terminal residue" evidence="1">
    <location>
        <position position="1"/>
    </location>
</feature>
<evidence type="ECO:0000313" key="2">
    <source>
        <dbReference type="Proteomes" id="UP001432027"/>
    </source>
</evidence>